<dbReference type="RefSeq" id="WP_255838075.1">
    <property type="nucleotide sequence ID" value="NZ_CP073346.1"/>
</dbReference>
<feature type="transmembrane region" description="Helical" evidence="1">
    <location>
        <begin position="159"/>
        <end position="176"/>
    </location>
</feature>
<evidence type="ECO:0008006" key="4">
    <source>
        <dbReference type="Google" id="ProtNLM"/>
    </source>
</evidence>
<evidence type="ECO:0000313" key="2">
    <source>
        <dbReference type="EMBL" id="UTW07491.1"/>
    </source>
</evidence>
<dbReference type="EMBL" id="CP073346">
    <property type="protein sequence ID" value="UTW07491.1"/>
    <property type="molecule type" value="Genomic_DNA"/>
</dbReference>
<keyword evidence="1" id="KW-0812">Transmembrane</keyword>
<protein>
    <recommendedName>
        <fullName evidence="4">Oligosaccharide repeat unit polymerase</fullName>
    </recommendedName>
</protein>
<keyword evidence="1" id="KW-1133">Transmembrane helix</keyword>
<feature type="transmembrane region" description="Helical" evidence="1">
    <location>
        <begin position="81"/>
        <end position="100"/>
    </location>
</feature>
<accession>A0ABY5H8Y0</accession>
<organism evidence="2 3">
    <name type="scientific">Pseudomonas benzenivorans</name>
    <dbReference type="NCBI Taxonomy" id="556533"/>
    <lineage>
        <taxon>Bacteria</taxon>
        <taxon>Pseudomonadati</taxon>
        <taxon>Pseudomonadota</taxon>
        <taxon>Gammaproteobacteria</taxon>
        <taxon>Pseudomonadales</taxon>
        <taxon>Pseudomonadaceae</taxon>
        <taxon>Pseudomonas</taxon>
    </lineage>
</organism>
<gene>
    <name evidence="2" type="ORF">KDW96_20475</name>
</gene>
<feature type="transmembrane region" description="Helical" evidence="1">
    <location>
        <begin position="41"/>
        <end position="60"/>
    </location>
</feature>
<feature type="transmembrane region" description="Helical" evidence="1">
    <location>
        <begin position="218"/>
        <end position="238"/>
    </location>
</feature>
<proteinExistence type="predicted"/>
<feature type="transmembrane region" description="Helical" evidence="1">
    <location>
        <begin position="401"/>
        <end position="420"/>
    </location>
</feature>
<feature type="transmembrane region" description="Helical" evidence="1">
    <location>
        <begin position="348"/>
        <end position="372"/>
    </location>
</feature>
<feature type="transmembrane region" description="Helical" evidence="1">
    <location>
        <begin position="275"/>
        <end position="298"/>
    </location>
</feature>
<evidence type="ECO:0000313" key="3">
    <source>
        <dbReference type="Proteomes" id="UP001059672"/>
    </source>
</evidence>
<feature type="transmembrane region" description="Helical" evidence="1">
    <location>
        <begin position="379"/>
        <end position="395"/>
    </location>
</feature>
<dbReference type="Proteomes" id="UP001059672">
    <property type="component" value="Chromosome"/>
</dbReference>
<reference evidence="2" key="1">
    <citation type="submission" date="2021-04" db="EMBL/GenBank/DDBJ databases">
        <title>Oceanospirillales bacteria with DddD are important DMSP degraders in coastal seawater.</title>
        <authorList>
            <person name="Liu J."/>
        </authorList>
    </citation>
    <scope>NUCLEOTIDE SEQUENCE</scope>
    <source>
        <strain evidence="2">D13-4</strain>
    </source>
</reference>
<keyword evidence="3" id="KW-1185">Reference proteome</keyword>
<evidence type="ECO:0000256" key="1">
    <source>
        <dbReference type="SAM" id="Phobius"/>
    </source>
</evidence>
<feature type="transmembrane region" description="Helical" evidence="1">
    <location>
        <begin position="132"/>
        <end position="150"/>
    </location>
</feature>
<feature type="transmembrane region" description="Helical" evidence="1">
    <location>
        <begin position="182"/>
        <end position="197"/>
    </location>
</feature>
<name>A0ABY5H8Y0_9PSED</name>
<sequence>MKVSRIGVVIILQSILLPWLAVLLLRYFGPITHPSVDGFSFVFLALFLLPFVLLVPLVFWRNDESSLRKNKSNALNPLDEGWVFNFVLSLSVIYLFSVILDKIILSNVLETGVTEARYAAMADGPRGSLLGGVHYLLAGAPVVLACFLLSKARNEGKEALIFGLWLFVIMCFASFFLSGGRNSFVVGTFFILSYFVLERKRNIKIEGFSKGCKGVVRFPRWVKVLFVFGFVYGIYLFVERAEIRGLDLEGFVGALAENYNVDIEVPGWLGGAWLQIYYCLLFLVFYVSHSITYLSPYFESGYSPLTMGGYSFPIFIKIYDGFLGTNYVSEVLDQLILSGVYLTFPGSVYVDFGLCGGIVSGGLLAALSLVYVSKALWCGGRHLLIAAYLLTLLLLSPVFSVLNVGNGFSILMIILLIHLFKRS</sequence>
<keyword evidence="1" id="KW-0472">Membrane</keyword>
<feature type="transmembrane region" description="Helical" evidence="1">
    <location>
        <begin position="7"/>
        <end position="29"/>
    </location>
</feature>